<keyword evidence="5" id="KW-1185">Reference proteome</keyword>
<proteinExistence type="predicted"/>
<dbReference type="GO" id="GO:0051087">
    <property type="term" value="F:protein-folding chaperone binding"/>
    <property type="evidence" value="ECO:0007669"/>
    <property type="project" value="TreeGrafter"/>
</dbReference>
<dbReference type="RefSeq" id="WP_094090253.1">
    <property type="nucleotide sequence ID" value="NZ_CP016397.1"/>
</dbReference>
<name>A0A222P009_9GAMM</name>
<evidence type="ECO:0000313" key="4">
    <source>
        <dbReference type="EMBL" id="ASQ45169.1"/>
    </source>
</evidence>
<feature type="transmembrane region" description="Helical" evidence="2">
    <location>
        <begin position="189"/>
        <end position="207"/>
    </location>
</feature>
<keyword evidence="2" id="KW-1133">Transmembrane helix</keyword>
<evidence type="ECO:0000259" key="3">
    <source>
        <dbReference type="PROSITE" id="PS50076"/>
    </source>
</evidence>
<reference evidence="5" key="1">
    <citation type="submission" date="2016-07" db="EMBL/GenBank/DDBJ databases">
        <authorList>
            <person name="Florea S."/>
            <person name="Webb J.S."/>
            <person name="Jaromczyk J."/>
            <person name="Schardl C.L."/>
        </authorList>
    </citation>
    <scope>NUCLEOTIDE SEQUENCE [LARGE SCALE GENOMIC DNA]</scope>
    <source>
        <strain evidence="5">CDC-D5610</strain>
    </source>
</reference>
<dbReference type="PANTHER" id="PTHR43948">
    <property type="entry name" value="DNAJ HOMOLOG SUBFAMILY B"/>
    <property type="match status" value="1"/>
</dbReference>
<dbReference type="SUPFAM" id="SSF46565">
    <property type="entry name" value="Chaperone J-domain"/>
    <property type="match status" value="1"/>
</dbReference>
<dbReference type="GO" id="GO:0005737">
    <property type="term" value="C:cytoplasm"/>
    <property type="evidence" value="ECO:0007669"/>
    <property type="project" value="TreeGrafter"/>
</dbReference>
<dbReference type="KEGG" id="lcd:clem_03055"/>
<evidence type="ECO:0000256" key="1">
    <source>
        <dbReference type="ARBA" id="ARBA00023186"/>
    </source>
</evidence>
<dbReference type="GO" id="GO:0051082">
    <property type="term" value="F:unfolded protein binding"/>
    <property type="evidence" value="ECO:0007669"/>
    <property type="project" value="TreeGrafter"/>
</dbReference>
<dbReference type="Pfam" id="PF00226">
    <property type="entry name" value="DnaJ"/>
    <property type="match status" value="1"/>
</dbReference>
<dbReference type="InterPro" id="IPR036869">
    <property type="entry name" value="J_dom_sf"/>
</dbReference>
<feature type="transmembrane region" description="Helical" evidence="2">
    <location>
        <begin position="213"/>
        <end position="234"/>
    </location>
</feature>
<dbReference type="SMART" id="SM00271">
    <property type="entry name" value="DnaJ"/>
    <property type="match status" value="1"/>
</dbReference>
<keyword evidence="2" id="KW-0812">Transmembrane</keyword>
<dbReference type="EMBL" id="CP016397">
    <property type="protein sequence ID" value="ASQ45169.1"/>
    <property type="molecule type" value="Genomic_DNA"/>
</dbReference>
<dbReference type="Proteomes" id="UP000201728">
    <property type="component" value="Chromosome"/>
</dbReference>
<gene>
    <name evidence="4" type="ORF">clem_03055</name>
</gene>
<organism evidence="4 5">
    <name type="scientific">Legionella clemsonensis</name>
    <dbReference type="NCBI Taxonomy" id="1867846"/>
    <lineage>
        <taxon>Bacteria</taxon>
        <taxon>Pseudomonadati</taxon>
        <taxon>Pseudomonadota</taxon>
        <taxon>Gammaproteobacteria</taxon>
        <taxon>Legionellales</taxon>
        <taxon>Legionellaceae</taxon>
        <taxon>Legionella</taxon>
    </lineage>
</organism>
<dbReference type="OrthoDB" id="9779889at2"/>
<protein>
    <submittedName>
        <fullName evidence="4">Chaperone protein DnaJ</fullName>
    </submittedName>
</protein>
<dbReference type="AlphaFoldDB" id="A0A222P009"/>
<dbReference type="GO" id="GO:0044183">
    <property type="term" value="F:protein folding chaperone"/>
    <property type="evidence" value="ECO:0007669"/>
    <property type="project" value="TreeGrafter"/>
</dbReference>
<evidence type="ECO:0000313" key="5">
    <source>
        <dbReference type="Proteomes" id="UP000201728"/>
    </source>
</evidence>
<sequence length="321" mass="37238">MPSYYEVLGLDPKNKQTITQADIKKAYTKKLLDIHPDKHPELPPEKLDELNQKFQQVRLAYLVLGNAQTRKEYDEEKNISYNYLSKEEDEDYQSFLRELKKDPIINSFFSRIDDHILWFNTELNKIIHEEYLKLSGFWGVRSTCHAFMSVYLNPYYWVYGALSESLKLNEKFKYYAVDNFYRKYSLCDALICSALAAFIINVPLGFFCAFPPALLAAVMLLTVVASALLTFHLAQACCTNEKKHLVTIRETKYSFFAPAERIELCGATNYQEASSARYIEKNELSLFQSNRGIAYNRIYQLRGLELPDEHVEKSGMEVIAI</sequence>
<accession>A0A222P009</accession>
<dbReference type="CDD" id="cd06257">
    <property type="entry name" value="DnaJ"/>
    <property type="match status" value="1"/>
</dbReference>
<keyword evidence="2" id="KW-0472">Membrane</keyword>
<keyword evidence="1" id="KW-0143">Chaperone</keyword>
<evidence type="ECO:0000256" key="2">
    <source>
        <dbReference type="SAM" id="Phobius"/>
    </source>
</evidence>
<dbReference type="InterPro" id="IPR001623">
    <property type="entry name" value="DnaJ_domain"/>
</dbReference>
<feature type="domain" description="J" evidence="3">
    <location>
        <begin position="3"/>
        <end position="77"/>
    </location>
</feature>
<dbReference type="Gene3D" id="1.10.287.110">
    <property type="entry name" value="DnaJ domain"/>
    <property type="match status" value="1"/>
</dbReference>
<dbReference type="PANTHER" id="PTHR43948:SF10">
    <property type="entry name" value="MRJ, ISOFORM E"/>
    <property type="match status" value="1"/>
</dbReference>
<dbReference type="PROSITE" id="PS50076">
    <property type="entry name" value="DNAJ_2"/>
    <property type="match status" value="1"/>
</dbReference>